<dbReference type="PANTHER" id="PTHR46601:SF2">
    <property type="entry name" value="UBIQUITIN-LIKE PROTEASE FAMILY PROFILE DOMAIN-CONTAINING PROTEIN"/>
    <property type="match status" value="1"/>
</dbReference>
<sequence>MAKTAAERQQKRREKLKSSVNRVDYETHKRIDRERKKKARSTMGTKQLSDLRKRNRLAVRNHRMGNANEEIVDGNGTVTGTCYKTMASLGKAKSRVMKALPKSPRKRASLVKIMACEILDLQACLPRTRDNVPSELEQKVVDFYESDSVSRMMPGKADFISLKDQLGNKYHKQKRHLVTTLTETYKCFLEDNPTATSLIGKSKFSSLRPRWVLLSSQMPQNVCGCKYHNNIVLLLESPHRRYPTVVPLYSKTNFTAHCVCDVNNEKCMSNNCSTCCDGKLFEKRFKKSEDKEFSWYQWEDTDGFDQKAKKQNSSYDAFDELALQLPKFFWHSYIKDKQVASYKHTKSISNGETSEECLLQMDFAENFTCISQDEIQSAHWKQRQVTVYTVMITYRNEKLSYVITSDNLSHDKNAVAAFTSIMLDIITETLPTVKKICIWTDGPSSQYKNKYIFTLLAKLQEHHAVQLNWNFFATSHGKGPNDGIGGNVKRIVHRLIMARAAVVYDAQTFTEAVKSSKSQINILSVTDADILQRCHELEVHSPWTGLQTFPWTISTHYVRPLENGSVELKFYTSDPESRKVKAKYIGEKRSVTDKENRNHSKERDRESRVWNCNKCGWGYGDKGDPKLAEDWIMCQVCKLWLHESCGETYGILGDGDQLTCSSCL</sequence>
<evidence type="ECO:0008006" key="4">
    <source>
        <dbReference type="Google" id="ProtNLM"/>
    </source>
</evidence>
<evidence type="ECO:0000313" key="3">
    <source>
        <dbReference type="Proteomes" id="UP001347796"/>
    </source>
</evidence>
<gene>
    <name evidence="2" type="ORF">SNE40_007404</name>
</gene>
<dbReference type="EMBL" id="JAZGQO010000006">
    <property type="protein sequence ID" value="KAK6185090.1"/>
    <property type="molecule type" value="Genomic_DNA"/>
</dbReference>
<feature type="compositionally biased region" description="Basic and acidic residues" evidence="1">
    <location>
        <begin position="23"/>
        <end position="34"/>
    </location>
</feature>
<name>A0AAN8JZQ5_PATCE</name>
<keyword evidence="3" id="KW-1185">Reference proteome</keyword>
<accession>A0AAN8JZQ5</accession>
<organism evidence="2 3">
    <name type="scientific">Patella caerulea</name>
    <name type="common">Rayed Mediterranean limpet</name>
    <dbReference type="NCBI Taxonomy" id="87958"/>
    <lineage>
        <taxon>Eukaryota</taxon>
        <taxon>Metazoa</taxon>
        <taxon>Spiralia</taxon>
        <taxon>Lophotrochozoa</taxon>
        <taxon>Mollusca</taxon>
        <taxon>Gastropoda</taxon>
        <taxon>Patellogastropoda</taxon>
        <taxon>Patelloidea</taxon>
        <taxon>Patellidae</taxon>
        <taxon>Patella</taxon>
    </lineage>
</organism>
<evidence type="ECO:0000256" key="1">
    <source>
        <dbReference type="SAM" id="MobiDB-lite"/>
    </source>
</evidence>
<comment type="caution">
    <text evidence="2">The sequence shown here is derived from an EMBL/GenBank/DDBJ whole genome shotgun (WGS) entry which is preliminary data.</text>
</comment>
<evidence type="ECO:0000313" key="2">
    <source>
        <dbReference type="EMBL" id="KAK6185090.1"/>
    </source>
</evidence>
<dbReference type="PANTHER" id="PTHR46601">
    <property type="entry name" value="ULP_PROTEASE DOMAIN-CONTAINING PROTEIN"/>
    <property type="match status" value="1"/>
</dbReference>
<dbReference type="Proteomes" id="UP001347796">
    <property type="component" value="Unassembled WGS sequence"/>
</dbReference>
<dbReference type="AlphaFoldDB" id="A0AAN8JZQ5"/>
<reference evidence="2 3" key="1">
    <citation type="submission" date="2024-01" db="EMBL/GenBank/DDBJ databases">
        <title>The genome of the rayed Mediterranean limpet Patella caerulea (Linnaeus, 1758).</title>
        <authorList>
            <person name="Anh-Thu Weber A."/>
            <person name="Halstead-Nussloch G."/>
        </authorList>
    </citation>
    <scope>NUCLEOTIDE SEQUENCE [LARGE SCALE GENOMIC DNA]</scope>
    <source>
        <strain evidence="2">AATW-2023a</strain>
        <tissue evidence="2">Whole specimen</tissue>
    </source>
</reference>
<proteinExistence type="predicted"/>
<protein>
    <recommendedName>
        <fullName evidence="4">Zinc finger PHD-type domain-containing protein</fullName>
    </recommendedName>
</protein>
<feature type="region of interest" description="Disordered" evidence="1">
    <location>
        <begin position="1"/>
        <end position="49"/>
    </location>
</feature>